<feature type="binding site" evidence="9">
    <location>
        <begin position="94"/>
        <end position="104"/>
    </location>
    <ligand>
        <name>ATP</name>
        <dbReference type="ChEBI" id="CHEBI:30616"/>
    </ligand>
</feature>
<accession>A0A9E6XV29</accession>
<dbReference type="GO" id="GO:0050515">
    <property type="term" value="F:4-(cytidine 5'-diphospho)-2-C-methyl-D-erythritol kinase activity"/>
    <property type="evidence" value="ECO:0007669"/>
    <property type="project" value="UniProtKB-UniRule"/>
</dbReference>
<dbReference type="Pfam" id="PF00288">
    <property type="entry name" value="GHMP_kinases_N"/>
    <property type="match status" value="1"/>
</dbReference>
<dbReference type="SUPFAM" id="SSF55060">
    <property type="entry name" value="GHMP Kinase, C-terminal domain"/>
    <property type="match status" value="1"/>
</dbReference>
<comment type="similarity">
    <text evidence="1 9">Belongs to the GHMP kinase family. IspE subfamily.</text>
</comment>
<protein>
    <recommendedName>
        <fullName evidence="3 9">4-diphosphocytidyl-2-C-methyl-D-erythritol kinase</fullName>
        <shortName evidence="9">CMK</shortName>
        <ecNumber evidence="2 9">2.7.1.148</ecNumber>
    </recommendedName>
    <alternativeName>
        <fullName evidence="8 9">4-(cytidine-5'-diphospho)-2-C-methyl-D-erythritol kinase</fullName>
    </alternativeName>
</protein>
<dbReference type="EMBL" id="CP087164">
    <property type="protein sequence ID" value="UGS34643.1"/>
    <property type="molecule type" value="Genomic_DNA"/>
</dbReference>
<reference evidence="12" key="1">
    <citation type="journal article" date="2022" name="Int. J. Syst. Evol. Microbiol.">
        <title>Pseudomonas aegrilactucae sp. nov. and Pseudomonas morbosilactucae sp. nov., pathogens causing bacterial rot of lettuce in Japan.</title>
        <authorList>
            <person name="Sawada H."/>
            <person name="Fujikawa T."/>
            <person name="Satou M."/>
        </authorList>
    </citation>
    <scope>NUCLEOTIDE SEQUENCE</scope>
    <source>
        <strain evidence="12">0166_1</strain>
    </source>
</reference>
<dbReference type="Gene3D" id="3.30.70.890">
    <property type="entry name" value="GHMP kinase, C-terminal domain"/>
    <property type="match status" value="1"/>
</dbReference>
<dbReference type="GO" id="GO:0016114">
    <property type="term" value="P:terpenoid biosynthetic process"/>
    <property type="evidence" value="ECO:0007669"/>
    <property type="project" value="InterPro"/>
</dbReference>
<dbReference type="InterPro" id="IPR020568">
    <property type="entry name" value="Ribosomal_Su5_D2-typ_SF"/>
</dbReference>
<sequence length="293" mass="29705">MTLTERAPAKINLCLHLGPTRPSDGRHELVSVMQSLTLADELTLEPAPEGAGEDRIVCPGVEGPNLGGAALAAFRAATGWEAPPQRLTIVKRVPVAAGMGGGSGDAAAALRLAARASGLGGHALMHELATGLGADVPAQVRPGRVLATGAGERVERLPDGGSFGVLVLPGTRELSTAAVYREADRQGLARDEGHLRRRHAEVQEAASGGDLPLEMLVNDLQPAALALAPEIDEALAAARAAGADVALVSGSGPTALGLFLGSDGAQRARLAADALAGRRPAPLVAAPEPNWPA</sequence>
<dbReference type="InterPro" id="IPR036554">
    <property type="entry name" value="GHMP_kinase_C_sf"/>
</dbReference>
<evidence type="ECO:0000256" key="5">
    <source>
        <dbReference type="ARBA" id="ARBA00022741"/>
    </source>
</evidence>
<evidence type="ECO:0000313" key="12">
    <source>
        <dbReference type="EMBL" id="UGS34643.1"/>
    </source>
</evidence>
<evidence type="ECO:0000256" key="3">
    <source>
        <dbReference type="ARBA" id="ARBA00017473"/>
    </source>
</evidence>
<evidence type="ECO:0000259" key="10">
    <source>
        <dbReference type="Pfam" id="PF00288"/>
    </source>
</evidence>
<dbReference type="AlphaFoldDB" id="A0A9E6XV29"/>
<evidence type="ECO:0000256" key="2">
    <source>
        <dbReference type="ARBA" id="ARBA00012052"/>
    </source>
</evidence>
<dbReference type="InterPro" id="IPR013750">
    <property type="entry name" value="GHMP_kinase_C_dom"/>
</dbReference>
<comment type="catalytic activity">
    <reaction evidence="9">
        <text>4-CDP-2-C-methyl-D-erythritol + ATP = 4-CDP-2-C-methyl-D-erythritol 2-phosphate + ADP + H(+)</text>
        <dbReference type="Rhea" id="RHEA:18437"/>
        <dbReference type="ChEBI" id="CHEBI:15378"/>
        <dbReference type="ChEBI" id="CHEBI:30616"/>
        <dbReference type="ChEBI" id="CHEBI:57823"/>
        <dbReference type="ChEBI" id="CHEBI:57919"/>
        <dbReference type="ChEBI" id="CHEBI:456216"/>
        <dbReference type="EC" id="2.7.1.148"/>
    </reaction>
</comment>
<dbReference type="InterPro" id="IPR014721">
    <property type="entry name" value="Ribsml_uS5_D2-typ_fold_subgr"/>
</dbReference>
<feature type="active site" evidence="9">
    <location>
        <position position="135"/>
    </location>
</feature>
<dbReference type="Proteomes" id="UP001162834">
    <property type="component" value="Chromosome"/>
</dbReference>
<evidence type="ECO:0000313" key="13">
    <source>
        <dbReference type="Proteomes" id="UP001162834"/>
    </source>
</evidence>
<keyword evidence="5 9" id="KW-0547">Nucleotide-binding</keyword>
<dbReference type="PANTHER" id="PTHR43527:SF2">
    <property type="entry name" value="4-DIPHOSPHOCYTIDYL-2-C-METHYL-D-ERYTHRITOL KINASE, CHLOROPLASTIC"/>
    <property type="match status" value="1"/>
</dbReference>
<evidence type="ECO:0000256" key="6">
    <source>
        <dbReference type="ARBA" id="ARBA00022777"/>
    </source>
</evidence>
<dbReference type="InterPro" id="IPR006204">
    <property type="entry name" value="GHMP_kinase_N_dom"/>
</dbReference>
<evidence type="ECO:0000256" key="7">
    <source>
        <dbReference type="ARBA" id="ARBA00022840"/>
    </source>
</evidence>
<keyword evidence="4 9" id="KW-0808">Transferase</keyword>
<comment type="pathway">
    <text evidence="9">Isoprenoid biosynthesis; isopentenyl diphosphate biosynthesis via DXP pathway; isopentenyl diphosphate from 1-deoxy-D-xylulose 5-phosphate: step 3/6.</text>
</comment>
<gene>
    <name evidence="9 12" type="primary">ispE</name>
    <name evidence="12" type="ORF">DSM104329_01022</name>
</gene>
<dbReference type="PANTHER" id="PTHR43527">
    <property type="entry name" value="4-DIPHOSPHOCYTIDYL-2-C-METHYL-D-ERYTHRITOL KINASE, CHLOROPLASTIC"/>
    <property type="match status" value="1"/>
</dbReference>
<keyword evidence="7 9" id="KW-0067">ATP-binding</keyword>
<organism evidence="12 13">
    <name type="scientific">Capillimicrobium parvum</name>
    <dbReference type="NCBI Taxonomy" id="2884022"/>
    <lineage>
        <taxon>Bacteria</taxon>
        <taxon>Bacillati</taxon>
        <taxon>Actinomycetota</taxon>
        <taxon>Thermoleophilia</taxon>
        <taxon>Solirubrobacterales</taxon>
        <taxon>Capillimicrobiaceae</taxon>
        <taxon>Capillimicrobium</taxon>
    </lineage>
</organism>
<proteinExistence type="inferred from homology"/>
<evidence type="ECO:0000256" key="8">
    <source>
        <dbReference type="ARBA" id="ARBA00032554"/>
    </source>
</evidence>
<dbReference type="KEGG" id="sbae:DSM104329_01022"/>
<dbReference type="GO" id="GO:0005524">
    <property type="term" value="F:ATP binding"/>
    <property type="evidence" value="ECO:0007669"/>
    <property type="project" value="UniProtKB-UniRule"/>
</dbReference>
<dbReference type="HAMAP" id="MF_00061">
    <property type="entry name" value="IspE"/>
    <property type="match status" value="1"/>
</dbReference>
<keyword evidence="6 9" id="KW-0418">Kinase</keyword>
<comment type="function">
    <text evidence="9">Catalyzes the phosphorylation of the position 2 hydroxy group of 4-diphosphocytidyl-2C-methyl-D-erythritol.</text>
</comment>
<dbReference type="GO" id="GO:0019288">
    <property type="term" value="P:isopentenyl diphosphate biosynthetic process, methylerythritol 4-phosphate pathway"/>
    <property type="evidence" value="ECO:0007669"/>
    <property type="project" value="UniProtKB-UniRule"/>
</dbReference>
<dbReference type="EC" id="2.7.1.148" evidence="2 9"/>
<dbReference type="PIRSF" id="PIRSF010376">
    <property type="entry name" value="IspE"/>
    <property type="match status" value="1"/>
</dbReference>
<keyword evidence="13" id="KW-1185">Reference proteome</keyword>
<evidence type="ECO:0000259" key="11">
    <source>
        <dbReference type="Pfam" id="PF08544"/>
    </source>
</evidence>
<dbReference type="Pfam" id="PF08544">
    <property type="entry name" value="GHMP_kinases_C"/>
    <property type="match status" value="1"/>
</dbReference>
<feature type="domain" description="GHMP kinase C-terminal" evidence="11">
    <location>
        <begin position="213"/>
        <end position="272"/>
    </location>
</feature>
<keyword evidence="9" id="KW-0414">Isoprene biosynthesis</keyword>
<dbReference type="Gene3D" id="3.30.230.10">
    <property type="match status" value="1"/>
</dbReference>
<dbReference type="InterPro" id="IPR004424">
    <property type="entry name" value="IspE"/>
</dbReference>
<feature type="active site" evidence="9">
    <location>
        <position position="10"/>
    </location>
</feature>
<evidence type="ECO:0000256" key="9">
    <source>
        <dbReference type="HAMAP-Rule" id="MF_00061"/>
    </source>
</evidence>
<dbReference type="SUPFAM" id="SSF54211">
    <property type="entry name" value="Ribosomal protein S5 domain 2-like"/>
    <property type="match status" value="1"/>
</dbReference>
<evidence type="ECO:0000256" key="4">
    <source>
        <dbReference type="ARBA" id="ARBA00022679"/>
    </source>
</evidence>
<dbReference type="RefSeq" id="WP_259314307.1">
    <property type="nucleotide sequence ID" value="NZ_CP087164.1"/>
</dbReference>
<evidence type="ECO:0000256" key="1">
    <source>
        <dbReference type="ARBA" id="ARBA00009684"/>
    </source>
</evidence>
<name>A0A9E6XV29_9ACTN</name>
<feature type="domain" description="GHMP kinase N-terminal" evidence="10">
    <location>
        <begin position="69"/>
        <end position="140"/>
    </location>
</feature>